<dbReference type="EMBL" id="FQWV01000003">
    <property type="protein sequence ID" value="SHH01663.1"/>
    <property type="molecule type" value="Genomic_DNA"/>
</dbReference>
<feature type="transmembrane region" description="Helical" evidence="5">
    <location>
        <begin position="152"/>
        <end position="168"/>
    </location>
</feature>
<feature type="transmembrane region" description="Helical" evidence="5">
    <location>
        <begin position="51"/>
        <end position="70"/>
    </location>
</feature>
<keyword evidence="2 5" id="KW-0812">Transmembrane</keyword>
<evidence type="ECO:0000256" key="3">
    <source>
        <dbReference type="ARBA" id="ARBA00022989"/>
    </source>
</evidence>
<proteinExistence type="inferred from homology"/>
<feature type="transmembrane region" description="Helical" evidence="5">
    <location>
        <begin position="310"/>
        <end position="328"/>
    </location>
</feature>
<dbReference type="PANTHER" id="PTHR43701">
    <property type="entry name" value="MEMBRANE TRANSPORTER PROTEIN MJ0441-RELATED"/>
    <property type="match status" value="1"/>
</dbReference>
<evidence type="ECO:0000256" key="1">
    <source>
        <dbReference type="ARBA" id="ARBA00004141"/>
    </source>
</evidence>
<feature type="transmembrane region" description="Helical" evidence="5">
    <location>
        <begin position="82"/>
        <end position="106"/>
    </location>
</feature>
<accession>A0A1M5PKD4</accession>
<dbReference type="Pfam" id="PF01925">
    <property type="entry name" value="TauE"/>
    <property type="match status" value="1"/>
</dbReference>
<keyword evidence="3 5" id="KW-1133">Transmembrane helix</keyword>
<dbReference type="STRING" id="43928.SAMN05443636_1622"/>
<protein>
    <recommendedName>
        <fullName evidence="5">Probable membrane transporter protein</fullName>
    </recommendedName>
</protein>
<organism evidence="6 7">
    <name type="scientific">Halobaculum gomorrense</name>
    <dbReference type="NCBI Taxonomy" id="43928"/>
    <lineage>
        <taxon>Archaea</taxon>
        <taxon>Methanobacteriati</taxon>
        <taxon>Methanobacteriota</taxon>
        <taxon>Stenosarchaea group</taxon>
        <taxon>Halobacteria</taxon>
        <taxon>Halobacteriales</taxon>
        <taxon>Haloferacaceae</taxon>
        <taxon>Halobaculum</taxon>
    </lineage>
</organism>
<gene>
    <name evidence="6" type="ORF">SAMN05443636_1622</name>
</gene>
<sequence>MIWNRSVVFGGIAFVGSLLTVSVPHEAATLSIQSSVLQLLPIPAGFPVDQFLAHWWVFPASILFSLIALASGVSGALFFSPFFMLIVGLSPSQAIGAGLLTEVFGMGNGLVNYVRQRVVDYATAKWLLLGAVPAVIVGAFAAHYVPTTLLKLAFGVGLLGLGGFLVYYDPPEECVPGEREGEYLKRKNTGRGETTIETTDGETYSYDTCWRPPGVGLATAGGFITGLISAGLPEVTTTQLIVRCRLPPRVAVATSVFVLAIAAVAGAVVHALAATPVWYIIAWSVPGVLIGGTIGTRVGKYVPSEIMEPALGVVFAVVGVVVLASELVA</sequence>
<name>A0A1M5PKD4_9EURY</name>
<keyword evidence="7" id="KW-1185">Reference proteome</keyword>
<comment type="similarity">
    <text evidence="5">Belongs to the 4-toluene sulfonate uptake permease (TSUP) (TC 2.A.102) family.</text>
</comment>
<feature type="transmembrane region" description="Helical" evidence="5">
    <location>
        <begin position="278"/>
        <end position="298"/>
    </location>
</feature>
<feature type="transmembrane region" description="Helical" evidence="5">
    <location>
        <begin position="252"/>
        <end position="272"/>
    </location>
</feature>
<dbReference type="GO" id="GO:0005886">
    <property type="term" value="C:plasma membrane"/>
    <property type="evidence" value="ECO:0007669"/>
    <property type="project" value="UniProtKB-SubCell"/>
</dbReference>
<evidence type="ECO:0000313" key="7">
    <source>
        <dbReference type="Proteomes" id="UP000184357"/>
    </source>
</evidence>
<dbReference type="InterPro" id="IPR002781">
    <property type="entry name" value="TM_pro_TauE-like"/>
</dbReference>
<keyword evidence="4 5" id="KW-0472">Membrane</keyword>
<evidence type="ECO:0000256" key="2">
    <source>
        <dbReference type="ARBA" id="ARBA00022692"/>
    </source>
</evidence>
<reference evidence="6 7" key="1">
    <citation type="submission" date="2016-11" db="EMBL/GenBank/DDBJ databases">
        <authorList>
            <person name="Jaros S."/>
            <person name="Januszkiewicz K."/>
            <person name="Wedrychowicz H."/>
        </authorList>
    </citation>
    <scope>NUCLEOTIDE SEQUENCE [LARGE SCALE GENOMIC DNA]</scope>
    <source>
        <strain evidence="6 7">DSM 9297</strain>
    </source>
</reference>
<comment type="subcellular location">
    <subcellularLocation>
        <location evidence="5">Cell membrane</location>
        <topology evidence="5">Multi-pass membrane protein</topology>
    </subcellularLocation>
    <subcellularLocation>
        <location evidence="1">Membrane</location>
        <topology evidence="1">Multi-pass membrane protein</topology>
    </subcellularLocation>
</comment>
<keyword evidence="5" id="KW-1003">Cell membrane</keyword>
<feature type="transmembrane region" description="Helical" evidence="5">
    <location>
        <begin position="126"/>
        <end position="145"/>
    </location>
</feature>
<evidence type="ECO:0000256" key="5">
    <source>
        <dbReference type="RuleBase" id="RU363041"/>
    </source>
</evidence>
<feature type="transmembrane region" description="Helical" evidence="5">
    <location>
        <begin position="214"/>
        <end position="232"/>
    </location>
</feature>
<dbReference type="PANTHER" id="PTHR43701:SF5">
    <property type="entry name" value="MEMBRANE TRANSPORTER PROTEIN-RELATED"/>
    <property type="match status" value="1"/>
</dbReference>
<dbReference type="InterPro" id="IPR051598">
    <property type="entry name" value="TSUP/Inactive_protease-like"/>
</dbReference>
<evidence type="ECO:0000313" key="6">
    <source>
        <dbReference type="EMBL" id="SHH01663.1"/>
    </source>
</evidence>
<evidence type="ECO:0000256" key="4">
    <source>
        <dbReference type="ARBA" id="ARBA00023136"/>
    </source>
</evidence>
<dbReference type="Proteomes" id="UP000184357">
    <property type="component" value="Unassembled WGS sequence"/>
</dbReference>
<dbReference type="AlphaFoldDB" id="A0A1M5PKD4"/>